<keyword evidence="2" id="KW-1185">Reference proteome</keyword>
<dbReference type="EMBL" id="PGTY01000001">
    <property type="protein sequence ID" value="PJI92834.1"/>
    <property type="molecule type" value="Genomic_DNA"/>
</dbReference>
<dbReference type="Proteomes" id="UP000228531">
    <property type="component" value="Unassembled WGS sequence"/>
</dbReference>
<accession>A0A2M8WPK5</accession>
<evidence type="ECO:0000313" key="1">
    <source>
        <dbReference type="EMBL" id="PJI92834.1"/>
    </source>
</evidence>
<reference evidence="1 2" key="1">
    <citation type="submission" date="2017-11" db="EMBL/GenBank/DDBJ databases">
        <title>Genomic Encyclopedia of Archaeal and Bacterial Type Strains, Phase II (KMG-II): From Individual Species to Whole Genera.</title>
        <authorList>
            <person name="Goeker M."/>
        </authorList>
    </citation>
    <scope>NUCLEOTIDE SEQUENCE [LARGE SCALE GENOMIC DNA]</scope>
    <source>
        <strain evidence="1 2">DSM 29128</strain>
    </source>
</reference>
<comment type="caution">
    <text evidence="1">The sequence shown here is derived from an EMBL/GenBank/DDBJ whole genome shotgun (WGS) entry which is preliminary data.</text>
</comment>
<evidence type="ECO:0000313" key="2">
    <source>
        <dbReference type="Proteomes" id="UP000228531"/>
    </source>
</evidence>
<name>A0A2M8WPK5_9RHOB</name>
<dbReference type="AlphaFoldDB" id="A0A2M8WPK5"/>
<sequence length="43" mass="5061">MMPALRAKLPFHHAWRQANKLPFQLEQRFMVLEVTDDPEALAI</sequence>
<gene>
    <name evidence="1" type="ORF">BC777_1696</name>
</gene>
<proteinExistence type="predicted"/>
<organism evidence="1 2">
    <name type="scientific">Yoonia maricola</name>
    <dbReference type="NCBI Taxonomy" id="420999"/>
    <lineage>
        <taxon>Bacteria</taxon>
        <taxon>Pseudomonadati</taxon>
        <taxon>Pseudomonadota</taxon>
        <taxon>Alphaproteobacteria</taxon>
        <taxon>Rhodobacterales</taxon>
        <taxon>Paracoccaceae</taxon>
        <taxon>Yoonia</taxon>
    </lineage>
</organism>
<protein>
    <submittedName>
        <fullName evidence="1">Uncharacterized protein</fullName>
    </submittedName>
</protein>